<evidence type="ECO:0000256" key="7">
    <source>
        <dbReference type="ARBA" id="ARBA00023136"/>
    </source>
</evidence>
<dbReference type="PATRIC" id="fig|1616.3.peg.995"/>
<evidence type="ECO:0000256" key="4">
    <source>
        <dbReference type="ARBA" id="ARBA00022692"/>
    </source>
</evidence>
<keyword evidence="11" id="KW-1185">Reference proteome</keyword>
<evidence type="ECO:0000313" key="10">
    <source>
        <dbReference type="EMBL" id="KRN74853.1"/>
    </source>
</evidence>
<evidence type="ECO:0000256" key="5">
    <source>
        <dbReference type="ARBA" id="ARBA00022970"/>
    </source>
</evidence>
<dbReference type="FunFam" id="1.20.1740.10:FF:000001">
    <property type="entry name" value="Amino acid permease"/>
    <property type="match status" value="1"/>
</dbReference>
<dbReference type="EMBL" id="JQBP01000004">
    <property type="protein sequence ID" value="KRN74853.1"/>
    <property type="molecule type" value="Genomic_DNA"/>
</dbReference>
<evidence type="ECO:0000256" key="8">
    <source>
        <dbReference type="SAM" id="Phobius"/>
    </source>
</evidence>
<feature type="transmembrane region" description="Helical" evidence="8">
    <location>
        <begin position="418"/>
        <end position="438"/>
    </location>
</feature>
<feature type="transmembrane region" description="Helical" evidence="8">
    <location>
        <begin position="58"/>
        <end position="75"/>
    </location>
</feature>
<dbReference type="Gene3D" id="1.20.1740.10">
    <property type="entry name" value="Amino acid/polyamine transporter I"/>
    <property type="match status" value="1"/>
</dbReference>
<dbReference type="InterPro" id="IPR004840">
    <property type="entry name" value="Amino_acid_permease_CS"/>
</dbReference>
<keyword evidence="2" id="KW-0813">Transport</keyword>
<feature type="transmembrane region" description="Helical" evidence="8">
    <location>
        <begin position="31"/>
        <end position="52"/>
    </location>
</feature>
<evidence type="ECO:0000259" key="9">
    <source>
        <dbReference type="Pfam" id="PF00324"/>
    </source>
</evidence>
<dbReference type="AlphaFoldDB" id="A0A0R2JI24"/>
<dbReference type="GO" id="GO:0006865">
    <property type="term" value="P:amino acid transport"/>
    <property type="evidence" value="ECO:0007669"/>
    <property type="project" value="UniProtKB-KW"/>
</dbReference>
<dbReference type="GO" id="GO:0005886">
    <property type="term" value="C:plasma membrane"/>
    <property type="evidence" value="ECO:0007669"/>
    <property type="project" value="UniProtKB-SubCell"/>
</dbReference>
<dbReference type="Proteomes" id="UP000051655">
    <property type="component" value="Unassembled WGS sequence"/>
</dbReference>
<dbReference type="GO" id="GO:0055085">
    <property type="term" value="P:transmembrane transport"/>
    <property type="evidence" value="ECO:0007669"/>
    <property type="project" value="InterPro"/>
</dbReference>
<dbReference type="PANTHER" id="PTHR43495">
    <property type="entry name" value="GABA PERMEASE"/>
    <property type="match status" value="1"/>
</dbReference>
<dbReference type="PROSITE" id="PS00218">
    <property type="entry name" value="AMINO_ACID_PERMEASE_1"/>
    <property type="match status" value="1"/>
</dbReference>
<dbReference type="STRING" id="1616.IV73_GL000975"/>
<evidence type="ECO:0000256" key="6">
    <source>
        <dbReference type="ARBA" id="ARBA00022989"/>
    </source>
</evidence>
<evidence type="ECO:0000256" key="2">
    <source>
        <dbReference type="ARBA" id="ARBA00022448"/>
    </source>
</evidence>
<feature type="transmembrane region" description="Helical" evidence="8">
    <location>
        <begin position="167"/>
        <end position="188"/>
    </location>
</feature>
<evidence type="ECO:0000313" key="11">
    <source>
        <dbReference type="Proteomes" id="UP000051655"/>
    </source>
</evidence>
<evidence type="ECO:0000256" key="3">
    <source>
        <dbReference type="ARBA" id="ARBA00022475"/>
    </source>
</evidence>
<keyword evidence="3" id="KW-1003">Cell membrane</keyword>
<dbReference type="PANTHER" id="PTHR43495:SF6">
    <property type="entry name" value="THREONINE_SERINE TRANSPORTER YBXG-RELATED"/>
    <property type="match status" value="1"/>
</dbReference>
<protein>
    <recommendedName>
        <fullName evidence="9">Amino acid permease/ SLC12A domain-containing protein</fullName>
    </recommendedName>
</protein>
<feature type="transmembrane region" description="Helical" evidence="8">
    <location>
        <begin position="252"/>
        <end position="274"/>
    </location>
</feature>
<feature type="transmembrane region" description="Helical" evidence="8">
    <location>
        <begin position="286"/>
        <end position="307"/>
    </location>
</feature>
<keyword evidence="6 8" id="KW-1133">Transmembrane helix</keyword>
<name>A0A0R2JI24_9LACO</name>
<proteinExistence type="predicted"/>
<accession>A0A0R2JI24</accession>
<sequence>MAVDKNKHSDQGQMDKQRDLKGALTSGQMQMIALGGTIGVGLFLGSAATIAWTGPSVILAYAFMGLVLYLVMRALGEMIYINPTTGSFADYATNYIHPVVGWITSWSNIFQYVIVGISEVIAVGTYVNYWYPNVPGWTSGLVVLVMLTLANLVSVKTFGRLEYWFAMIKVLTIVFMIIFGMLMIIFGFGHHGQPIGFSNLWSHGGFFTGGFKGFMFALAIIAGSYQGIEVLGITAGEAENPRSSIAKSIHSVVFRILIFYVGAIFVIVTIYPWNQLGAIGSPFVETFAKIGITGAAGIINFVVLTAAMSGSNSGIYSASRMLYKLGNDGYVSQKIAKLSKHQVPYRSILSISFGIFLGLLMNAYFDHFSNIGSKLFVIVYSSSVLPGMVPWIVIIISELRFRHAHQHQLVDHPLMMPWYPYSNYFAILALFVIVIFMFINPDTRLSVCIGAGYLIFLTITYFIWAKHHPDFK</sequence>
<comment type="subcellular location">
    <subcellularLocation>
        <location evidence="1">Cell membrane</location>
        <topology evidence="1">Multi-pass membrane protein</topology>
    </subcellularLocation>
</comment>
<organism evidence="10 11">
    <name type="scientific">Weissella kandleri</name>
    <dbReference type="NCBI Taxonomy" id="1616"/>
    <lineage>
        <taxon>Bacteria</taxon>
        <taxon>Bacillati</taxon>
        <taxon>Bacillota</taxon>
        <taxon>Bacilli</taxon>
        <taxon>Lactobacillales</taxon>
        <taxon>Lactobacillaceae</taxon>
        <taxon>Weissella</taxon>
    </lineage>
</organism>
<feature type="transmembrane region" description="Helical" evidence="8">
    <location>
        <begin position="343"/>
        <end position="365"/>
    </location>
</feature>
<reference evidence="10 11" key="1">
    <citation type="journal article" date="2015" name="Genome Announc.">
        <title>Expanding the biotechnology potential of lactobacilli through comparative genomics of 213 strains and associated genera.</title>
        <authorList>
            <person name="Sun Z."/>
            <person name="Harris H.M."/>
            <person name="McCann A."/>
            <person name="Guo C."/>
            <person name="Argimon S."/>
            <person name="Zhang W."/>
            <person name="Yang X."/>
            <person name="Jeffery I.B."/>
            <person name="Cooney J.C."/>
            <person name="Kagawa T.F."/>
            <person name="Liu W."/>
            <person name="Song Y."/>
            <person name="Salvetti E."/>
            <person name="Wrobel A."/>
            <person name="Rasinkangas P."/>
            <person name="Parkhill J."/>
            <person name="Rea M.C."/>
            <person name="O'Sullivan O."/>
            <person name="Ritari J."/>
            <person name="Douillard F.P."/>
            <person name="Paul Ross R."/>
            <person name="Yang R."/>
            <person name="Briner A.E."/>
            <person name="Felis G.E."/>
            <person name="de Vos W.M."/>
            <person name="Barrangou R."/>
            <person name="Klaenhammer T.R."/>
            <person name="Caufield P.W."/>
            <person name="Cui Y."/>
            <person name="Zhang H."/>
            <person name="O'Toole P.W."/>
        </authorList>
    </citation>
    <scope>NUCLEOTIDE SEQUENCE [LARGE SCALE GENOMIC DNA]</scope>
    <source>
        <strain evidence="10 11">DSM 20593</strain>
    </source>
</reference>
<dbReference type="Pfam" id="PF00324">
    <property type="entry name" value="AA_permease"/>
    <property type="match status" value="1"/>
</dbReference>
<keyword evidence="4 8" id="KW-0812">Transmembrane</keyword>
<feature type="transmembrane region" description="Helical" evidence="8">
    <location>
        <begin position="200"/>
        <end position="221"/>
    </location>
</feature>
<gene>
    <name evidence="10" type="ORF">IV73_GL000975</name>
</gene>
<evidence type="ECO:0000256" key="1">
    <source>
        <dbReference type="ARBA" id="ARBA00004651"/>
    </source>
</evidence>
<dbReference type="PIRSF" id="PIRSF006060">
    <property type="entry name" value="AA_transporter"/>
    <property type="match status" value="1"/>
</dbReference>
<dbReference type="RefSeq" id="WP_057755532.1">
    <property type="nucleotide sequence ID" value="NZ_JQBP01000004.1"/>
</dbReference>
<dbReference type="InterPro" id="IPR004841">
    <property type="entry name" value="AA-permease/SLC12A_dom"/>
</dbReference>
<keyword evidence="5" id="KW-0029">Amino-acid transport</keyword>
<keyword evidence="7 8" id="KW-0472">Membrane</keyword>
<feature type="transmembrane region" description="Helical" evidence="8">
    <location>
        <begin position="444"/>
        <end position="464"/>
    </location>
</feature>
<feature type="transmembrane region" description="Helical" evidence="8">
    <location>
        <begin position="137"/>
        <end position="155"/>
    </location>
</feature>
<feature type="transmembrane region" description="Helical" evidence="8">
    <location>
        <begin position="377"/>
        <end position="397"/>
    </location>
</feature>
<comment type="caution">
    <text evidence="10">The sequence shown here is derived from an EMBL/GenBank/DDBJ whole genome shotgun (WGS) entry which is preliminary data.</text>
</comment>
<feature type="domain" description="Amino acid permease/ SLC12A" evidence="9">
    <location>
        <begin position="29"/>
        <end position="464"/>
    </location>
</feature>